<evidence type="ECO:0000259" key="8">
    <source>
        <dbReference type="Pfam" id="PF07715"/>
    </source>
</evidence>
<comment type="caution">
    <text evidence="10">The sequence shown here is derived from an EMBL/GenBank/DDBJ whole genome shotgun (WGS) entry which is preliminary data.</text>
</comment>
<dbReference type="Pfam" id="PF13620">
    <property type="entry name" value="CarboxypepD_reg"/>
    <property type="match status" value="1"/>
</dbReference>
<dbReference type="Gene3D" id="2.170.130.10">
    <property type="entry name" value="TonB-dependent receptor, plug domain"/>
    <property type="match status" value="1"/>
</dbReference>
<gene>
    <name evidence="10" type="ORF">DBW97_04935</name>
</gene>
<protein>
    <submittedName>
        <fullName evidence="10">Cell envelope biogenesis protein OmpA</fullName>
    </submittedName>
</protein>
<evidence type="ECO:0000256" key="3">
    <source>
        <dbReference type="ARBA" id="ARBA00022452"/>
    </source>
</evidence>
<evidence type="ECO:0000256" key="7">
    <source>
        <dbReference type="SAM" id="SignalP"/>
    </source>
</evidence>
<evidence type="ECO:0000313" key="11">
    <source>
        <dbReference type="Proteomes" id="UP000252147"/>
    </source>
</evidence>
<organism evidence="10 11">
    <name type="scientific">SAR86 cluster bacterium</name>
    <dbReference type="NCBI Taxonomy" id="2030880"/>
    <lineage>
        <taxon>Bacteria</taxon>
        <taxon>Pseudomonadati</taxon>
        <taxon>Pseudomonadota</taxon>
        <taxon>Gammaproteobacteria</taxon>
        <taxon>SAR86 cluster</taxon>
    </lineage>
</organism>
<dbReference type="Pfam" id="PF07715">
    <property type="entry name" value="Plug"/>
    <property type="match status" value="1"/>
</dbReference>
<dbReference type="InterPro" id="IPR036942">
    <property type="entry name" value="Beta-barrel_TonB_sf"/>
</dbReference>
<proteinExistence type="predicted"/>
<evidence type="ECO:0000313" key="10">
    <source>
        <dbReference type="EMBL" id="RCL37416.1"/>
    </source>
</evidence>
<reference evidence="10 11" key="1">
    <citation type="journal article" date="2018" name="Microbiome">
        <title>Fine metagenomic profile of the Mediterranean stratified and mixed water columns revealed by assembly and recruitment.</title>
        <authorList>
            <person name="Haro-Moreno J.M."/>
            <person name="Lopez-Perez M."/>
            <person name="De La Torre J.R."/>
            <person name="Picazo A."/>
            <person name="Camacho A."/>
            <person name="Rodriguez-Valera F."/>
        </authorList>
    </citation>
    <scope>NUCLEOTIDE SEQUENCE [LARGE SCALE GENOMIC DNA]</scope>
    <source>
        <strain evidence="10">MED-G83</strain>
    </source>
</reference>
<feature type="signal peptide" evidence="7">
    <location>
        <begin position="1"/>
        <end position="19"/>
    </location>
</feature>
<evidence type="ECO:0000256" key="5">
    <source>
        <dbReference type="ARBA" id="ARBA00023136"/>
    </source>
</evidence>
<dbReference type="GO" id="GO:0009279">
    <property type="term" value="C:cell outer membrane"/>
    <property type="evidence" value="ECO:0007669"/>
    <property type="project" value="UniProtKB-SubCell"/>
</dbReference>
<dbReference type="InterPro" id="IPR008969">
    <property type="entry name" value="CarboxyPept-like_regulatory"/>
</dbReference>
<dbReference type="GO" id="GO:0015344">
    <property type="term" value="F:siderophore uptake transmembrane transporter activity"/>
    <property type="evidence" value="ECO:0007669"/>
    <property type="project" value="TreeGrafter"/>
</dbReference>
<evidence type="ECO:0000259" key="9">
    <source>
        <dbReference type="Pfam" id="PF25183"/>
    </source>
</evidence>
<dbReference type="AlphaFoldDB" id="A0A368BL54"/>
<dbReference type="Gene3D" id="2.60.40.1120">
    <property type="entry name" value="Carboxypeptidase-like, regulatory domain"/>
    <property type="match status" value="1"/>
</dbReference>
<dbReference type="Pfam" id="PF25183">
    <property type="entry name" value="OMP_b-brl_4"/>
    <property type="match status" value="1"/>
</dbReference>
<keyword evidence="3" id="KW-1134">Transmembrane beta strand</keyword>
<feature type="domain" description="TonB-dependent transporter Oar-like beta-barrel" evidence="9">
    <location>
        <begin position="347"/>
        <end position="855"/>
    </location>
</feature>
<keyword evidence="6" id="KW-0998">Cell outer membrane</keyword>
<feature type="chain" id="PRO_5016587159" evidence="7">
    <location>
        <begin position="20"/>
        <end position="991"/>
    </location>
</feature>
<dbReference type="InterPro" id="IPR012910">
    <property type="entry name" value="Plug_dom"/>
</dbReference>
<evidence type="ECO:0000256" key="4">
    <source>
        <dbReference type="ARBA" id="ARBA00022692"/>
    </source>
</evidence>
<evidence type="ECO:0000256" key="1">
    <source>
        <dbReference type="ARBA" id="ARBA00004571"/>
    </source>
</evidence>
<keyword evidence="2" id="KW-0813">Transport</keyword>
<dbReference type="GO" id="GO:0044718">
    <property type="term" value="P:siderophore transmembrane transport"/>
    <property type="evidence" value="ECO:0007669"/>
    <property type="project" value="TreeGrafter"/>
</dbReference>
<evidence type="ECO:0000256" key="2">
    <source>
        <dbReference type="ARBA" id="ARBA00022448"/>
    </source>
</evidence>
<dbReference type="PANTHER" id="PTHR30069">
    <property type="entry name" value="TONB-DEPENDENT OUTER MEMBRANE RECEPTOR"/>
    <property type="match status" value="1"/>
</dbReference>
<dbReference type="InterPro" id="IPR037066">
    <property type="entry name" value="Plug_dom_sf"/>
</dbReference>
<dbReference type="PANTHER" id="PTHR30069:SF46">
    <property type="entry name" value="OAR PROTEIN"/>
    <property type="match status" value="1"/>
</dbReference>
<accession>A0A368BL54</accession>
<dbReference type="EMBL" id="QOPD01000010">
    <property type="protein sequence ID" value="RCL37416.1"/>
    <property type="molecule type" value="Genomic_DNA"/>
</dbReference>
<dbReference type="InterPro" id="IPR039426">
    <property type="entry name" value="TonB-dep_rcpt-like"/>
</dbReference>
<dbReference type="InterPro" id="IPR057601">
    <property type="entry name" value="Oar-like_b-barrel"/>
</dbReference>
<feature type="domain" description="TonB-dependent receptor plug" evidence="8">
    <location>
        <begin position="128"/>
        <end position="228"/>
    </location>
</feature>
<dbReference type="Proteomes" id="UP000252147">
    <property type="component" value="Unassembled WGS sequence"/>
</dbReference>
<dbReference type="SUPFAM" id="SSF49464">
    <property type="entry name" value="Carboxypeptidase regulatory domain-like"/>
    <property type="match status" value="1"/>
</dbReference>
<sequence>MKKILIALIAVLSLGNLVAQETTSNVRGTVTDGAGNAVANAVVTVTSSTTGVSKSDSTDVNGLYSIRNLPSGVTYQVVVTADGLLSSESDGLNLAVGQTAVLNVALSTLEEVTVLGQRVEVASTALGPNAVFSLEDLQTSPAVNRNINDVIGQDPRIFIEQNRGDIDAIQCVGANSRFNSLTVDGIRLNDGFGLNSNGYPTQRMPFPYDAVSSVAVEMAPMSVTYGGFSACNINAVTKSGSNEMFGSGFVEFGGSDFQGDSLEGDDLNLASFDESVFGFEFGGAVIQDKLFFYGAYEFYDTVNFTGRGPVGSGALREVDITQAELDRIIDIATNLYGFNPGVIPQEPFDTEDEKYLLKLDYYATDRTRASFTYQYNEGLDYTASDSGSDELEFAGHYYLRGAEMNAYSFSVFTDWSDNLSTEVRYAVNDVDFTQTPSGGLVFGEFRVETDEVDVFFGADDSRQANDLDYTVTNFVFKSSLVIDNHTFTFGFENENYDVYNLFYQHTLTETRFGSIDDFAAGNAYQVEYGNHFTHDSNLVGDYLDYDVGTMYLMDEFSVNDKLNVVLGLRYEYYETDSIPQLNTDFVDAFGFANNTTLDGVDLLMPRLGFTYELSDSVELRGGYGLFSGGNPNVWYMNNYANTNVDSFQARIRGVSLFEIDYAAASCTAGAPRVGAGYCVPQELYDQITNMDGSNFEINYLDPNFKAPAELKTTLGLTKYYDDGTVVTLDYQKGKGQDNAIWKRGPEIVVDGTTDQGREAYDQVGPGTFVLTNASVGNTSESIALGVYKDFGDIDVRLGYAYVDSKDVNPMTSSVGASNYWNRAFWSPQEEVLSRSNYNVRNRLTARVGYVKEFFAGLPTRFVLFAQADTGSPYSLVIGGYDCTVGEYGYTPYLNFSNHCLVEPGTRNAEDGSDFAKADLRITQALPSLRDGDRASAYFVIDNFTNFLNDEWGVLRRAGFPYGVTPSRVSSPEFRSVTASLWEMRIGFDYKF</sequence>
<comment type="subcellular location">
    <subcellularLocation>
        <location evidence="1">Cell outer membrane</location>
        <topology evidence="1">Multi-pass membrane protein</topology>
    </subcellularLocation>
</comment>
<keyword evidence="4" id="KW-0812">Transmembrane</keyword>
<name>A0A368BL54_9GAMM</name>
<dbReference type="Gene3D" id="2.40.170.20">
    <property type="entry name" value="TonB-dependent receptor, beta-barrel domain"/>
    <property type="match status" value="1"/>
</dbReference>
<keyword evidence="7" id="KW-0732">Signal</keyword>
<evidence type="ECO:0000256" key="6">
    <source>
        <dbReference type="ARBA" id="ARBA00023237"/>
    </source>
</evidence>
<dbReference type="SUPFAM" id="SSF56935">
    <property type="entry name" value="Porins"/>
    <property type="match status" value="1"/>
</dbReference>
<keyword evidence="5" id="KW-0472">Membrane</keyword>